<dbReference type="NCBIfam" id="TIGR01643">
    <property type="entry name" value="YD_repeat_2x"/>
    <property type="match status" value="1"/>
</dbReference>
<accession>A0A7W5ZQZ1</accession>
<reference evidence="3 4" key="1">
    <citation type="submission" date="2020-08" db="EMBL/GenBank/DDBJ databases">
        <title>Genomic Encyclopedia of Type Strains, Phase IV (KMG-IV): sequencing the most valuable type-strain genomes for metagenomic binning, comparative biology and taxonomic classification.</title>
        <authorList>
            <person name="Goeker M."/>
        </authorList>
    </citation>
    <scope>NUCLEOTIDE SEQUENCE [LARGE SCALE GENOMIC DNA]</scope>
    <source>
        <strain evidence="3 4">DSM 17976</strain>
    </source>
</reference>
<keyword evidence="4" id="KW-1185">Reference proteome</keyword>
<name>A0A7W5ZQZ1_9BACT</name>
<proteinExistence type="predicted"/>
<protein>
    <submittedName>
        <fullName evidence="3">RHS repeat-associated protein</fullName>
    </submittedName>
</protein>
<dbReference type="InterPro" id="IPR022385">
    <property type="entry name" value="Rhs_assc_core"/>
</dbReference>
<dbReference type="EMBL" id="JACIBY010000024">
    <property type="protein sequence ID" value="MBB3842032.1"/>
    <property type="molecule type" value="Genomic_DNA"/>
</dbReference>
<dbReference type="Proteomes" id="UP000541352">
    <property type="component" value="Unassembled WGS sequence"/>
</dbReference>
<dbReference type="NCBIfam" id="TIGR03696">
    <property type="entry name" value="Rhs_assc_core"/>
    <property type="match status" value="1"/>
</dbReference>
<dbReference type="RefSeq" id="WP_183980099.1">
    <property type="nucleotide sequence ID" value="NZ_JACIBY010000024.1"/>
</dbReference>
<dbReference type="InterPro" id="IPR050708">
    <property type="entry name" value="T6SS_VgrG/RHS"/>
</dbReference>
<gene>
    <name evidence="3" type="ORF">FHS57_006061</name>
</gene>
<organism evidence="3 4">
    <name type="scientific">Runella defluvii</name>
    <dbReference type="NCBI Taxonomy" id="370973"/>
    <lineage>
        <taxon>Bacteria</taxon>
        <taxon>Pseudomonadati</taxon>
        <taxon>Bacteroidota</taxon>
        <taxon>Cytophagia</taxon>
        <taxon>Cytophagales</taxon>
        <taxon>Spirosomataceae</taxon>
        <taxon>Runella</taxon>
    </lineage>
</organism>
<dbReference type="PANTHER" id="PTHR32305">
    <property type="match status" value="1"/>
</dbReference>
<evidence type="ECO:0000313" key="3">
    <source>
        <dbReference type="EMBL" id="MBB3842032.1"/>
    </source>
</evidence>
<dbReference type="Gene3D" id="2.180.10.10">
    <property type="entry name" value="RHS repeat-associated core"/>
    <property type="match status" value="1"/>
</dbReference>
<feature type="region of interest" description="Disordered" evidence="1">
    <location>
        <begin position="1865"/>
        <end position="1890"/>
    </location>
</feature>
<feature type="signal peptide" evidence="2">
    <location>
        <begin position="1"/>
        <end position="20"/>
    </location>
</feature>
<evidence type="ECO:0000256" key="2">
    <source>
        <dbReference type="SAM" id="SignalP"/>
    </source>
</evidence>
<dbReference type="PANTHER" id="PTHR32305:SF15">
    <property type="entry name" value="PROTEIN RHSA-RELATED"/>
    <property type="match status" value="1"/>
</dbReference>
<comment type="caution">
    <text evidence="3">The sequence shown here is derived from an EMBL/GenBank/DDBJ whole genome shotgun (WGS) entry which is preliminary data.</text>
</comment>
<feature type="chain" id="PRO_5031388843" evidence="2">
    <location>
        <begin position="21"/>
        <end position="2594"/>
    </location>
</feature>
<keyword evidence="2" id="KW-0732">Signal</keyword>
<sequence>MKKITLFILTIMAIANSAFAKKEKFESSTITGYSLNNAVFSHWGINKTLTAEVADFTFNNDAYKTKEVKSYIQLRLKTENIPNLTAFRAKVPVRITYFLNNNSFSTPVVENKILTIEFDPTEGAKYKNLDLLLIPNAYKVQVEYSANSITLETLNGTSTSISITNDHRNFIELQAFTEIERYYNFNNIYQTGVGNVNQLVENVQINYQNNNNELILNWEALPYAEGYELEYTFVDDYSDDITNYLPASQLRFSFKNNSTRILLEKNEYTMPLVQEHGYLVFRVRGYGMAGSNFDRMYFGNFDLDAGGGFPANHIFTVGSFPHKYKIDAQTHTTDKINWQSVTTFAEEGKSKTVAKYRDGTMRERQIVTSISTDHNAIVAETIYDRHGRPAVNILPAPVTYSAIKYYANFNQNQAGQPYSYLDFDIKGADVCSPSIINPLKQPNNQGSGNYYSKNNDIRNGFNAYIPEAYGYPFSTVKYTPDNTTRVVRQGGVGEIFQPGKTTNGIQNHDTKFYYGKPTQERLDRLFGTDVGYREHYQMNMVVDANGQAAVSYVDLDGKTVASALAGKNPESLDRLDSYRSDVVTTNLLDNSVPPAFGEGMLLASESFLVPDDNTVHQFRYELNPRTYDALSCNGANYCLDCIYDIKIKVVNDECGIALKDTAFTVGTLTNLNTLCNDANASSAFNFSLNLNRGSYTVSRKLVVNQQAAITYANAILNDPNNVCLETYQDFLNDEIANLDSTRCMTACEACEAEAAQITQAAALAQARQVCDSLWCKPQLPTLCDVARISMINDLYPGGQYAQYLNNDGDVSLTASPISIFNTNDVNTAIKRINYSGLQNIQVTVLGQTHPLSYYTANADSLKKLIANWPDGLAEKLLPLHPEYCYLEFCNTMTQSNEFDTKLVSTLTFQEAQQAGLLNDINLFLNQDAFYTTVLQGTLKQQFAAKFSQFSNGKSIQYIAVFMSNCPSGTDINVCNGAWGDGINDNEEWEMFRGLYFSLKQEFIQKAREAYVRNKPGCVTNNYIGCATRNCTIDILSGGGTLSNLTLRELYLNAAVRFPTINDVQFPNTDSLTTSIYDLTPEQQRDFMNVDDPQNGLICPTCPEMEAFKVMVYYLNYKGWTTQNTTVRADNIAGMDSVMRTRMWGSGDNKEVRISPFANSGIEIKTANCNLTMKPDTTVDWSKPIFPTCLEIIDYKTAKLHIIVNGAYKTILNINASCELFYCEGRPAQDSLVNACTCDKEYSYTQRYQLGDIVNYKGVCYIAQFTGAEFVPIGKYPDFKEFWTPLCEQTNVCQNPFNLNFETAGGYVSTVNHVVANQWSPAGVAQGFVLPSRGFIADALANTQTIISKTATVQPNTNYTLSFDYGVWNTAAQSTNGTMTFQVLVNGQVLGTVTPTVAQLRIIQHRYFDWNSGNATQAVVTLVKTDNSVRRLFSLDNLQMICGKQDGNGRKPTSGKDSTVVRYIPANVCGCNALCDMPLPSPSLAYTPCDSLMAAIARDRAARRYEQYRDSVFHALLNGYTAHCLQAAETFTMNYKIAEYHFTLYYYDQSGNLVRTVPPAGVMPLPNTQLAAVQTARNNRNRLVPSHILTTTYRHNALNGVVWQTTPDAGVSEFFYDRLGRIVVSQNAKQRPERSAAYTLYDRLGRNIEVGKTALRPGEDLKRMAFNYQNFETFITLPTHVRSEITHTFYDRPASQAIAAALGGQPNLRNRIGTVAYFATNVTQNAFDYDHATHYRYDIGGNVSDILQDFGKNSPFGAGNIRNQSKHIAYRFDLVSGKVNEVHYQSGYPDQFIHRNTYDADNRLTAVHTSTEGIVWENDARYKYYRHGPLARTELGTDRVQGIDHVYNLQGWIKGVNGFAATPAQDAGRDGIAPSQQGPISGDEQGYQNANRPTAPDVYSYWLSYYQNDYQAIGTAPTIGQPLQPLTSGNYHSTPAELYNGNIRSMYTYLKPKGGMGMHYRYDQLNRIKTQNAWDFAGTTATPSPNGAYRMALTYDANGNIQSLLRNGNTTVPQMDDLKYVYYNTDGSTYTGNPSSALATNRLAQVKDGVPTANYTHDLDNQPTNNYTYDAIGNLIADASEGIQQIDWNLQNKVTQVRKTNGTRITYAYDALGNRVEKNITSPTGGGQVGVYIRDAQGNTLAVYEKTADNKLIWAEQHLYGSGRLGMYRPQKEIPPIPAIASLPSGLLSRDDTRGVVLPYTHTRNTTQYELTNHLGNVLATISDSRLLPPTGGQGGLGASVLTTSDYYAFGMEIKERSYNLPPTGGPGGLGLFRYGYNGKENDTDWGTGLIQDYGFRLYNPAVARFLSEDPITKDYPELTPYQFASNMPINSIDLDGLEAYIVTRVTYKNGENKTTIHYHENEEDMNILYYKGKLKGKRITDKKVLLITKVYETQALSYEGVDDLDVFAERAKRSSKKTGNFFGKFDEDYNYKESKDKGIHSEAFTGTYFYKRTPLPTLNVIKTTIPEETNQIDMDLTISSPPPGVSPSPQTASVNVAFDPNTSHFTNKNDANNQINNIKNLYNESGSNADIIINVNANFETNSPNAQKLLRERETKIINLLTSGNNSINRGRIRVGRSNPTAGNTRTSFTWSSK</sequence>
<evidence type="ECO:0000256" key="1">
    <source>
        <dbReference type="SAM" id="MobiDB-lite"/>
    </source>
</evidence>
<evidence type="ECO:0000313" key="4">
    <source>
        <dbReference type="Proteomes" id="UP000541352"/>
    </source>
</evidence>
<dbReference type="InterPro" id="IPR006530">
    <property type="entry name" value="YD"/>
</dbReference>